<dbReference type="InterPro" id="IPR036679">
    <property type="entry name" value="FlgN-like_sf"/>
</dbReference>
<evidence type="ECO:0000313" key="2">
    <source>
        <dbReference type="Proteomes" id="UP001375743"/>
    </source>
</evidence>
<comment type="caution">
    <text evidence="1">The sequence shown here is derived from an EMBL/GenBank/DDBJ whole genome shotgun (WGS) entry which is preliminary data.</text>
</comment>
<keyword evidence="2" id="KW-1185">Reference proteome</keyword>
<name>A0ABU8XUY8_9PROT</name>
<dbReference type="EMBL" id="JBBLZC010000020">
    <property type="protein sequence ID" value="MEK0085003.1"/>
    <property type="molecule type" value="Genomic_DNA"/>
</dbReference>
<dbReference type="RefSeq" id="WP_418160851.1">
    <property type="nucleotide sequence ID" value="NZ_JBBLZC010000020.1"/>
</dbReference>
<proteinExistence type="predicted"/>
<dbReference type="Proteomes" id="UP001375743">
    <property type="component" value="Unassembled WGS sequence"/>
</dbReference>
<organism evidence="1 2">
    <name type="scientific">Benzoatithermus flavus</name>
    <dbReference type="NCBI Taxonomy" id="3108223"/>
    <lineage>
        <taxon>Bacteria</taxon>
        <taxon>Pseudomonadati</taxon>
        <taxon>Pseudomonadota</taxon>
        <taxon>Alphaproteobacteria</taxon>
        <taxon>Geminicoccales</taxon>
        <taxon>Geminicoccaceae</taxon>
        <taxon>Benzoatithermus</taxon>
    </lineage>
</organism>
<accession>A0ABU8XUY8</accession>
<protein>
    <recommendedName>
        <fullName evidence="3">FlgN protein</fullName>
    </recommendedName>
</protein>
<evidence type="ECO:0008006" key="3">
    <source>
        <dbReference type="Google" id="ProtNLM"/>
    </source>
</evidence>
<reference evidence="1 2" key="1">
    <citation type="submission" date="2024-01" db="EMBL/GenBank/DDBJ databases">
        <title>Multi-omics insights into the function and evolution of sodium benzoate biodegradation pathways in Benzoatithermus flavus gen. nov., sp. nov. from hot spring.</title>
        <authorList>
            <person name="Hu C.-J."/>
            <person name="Li W.-J."/>
        </authorList>
    </citation>
    <scope>NUCLEOTIDE SEQUENCE [LARGE SCALE GENOMIC DNA]</scope>
    <source>
        <strain evidence="1 2">SYSU G07066</strain>
    </source>
</reference>
<evidence type="ECO:0000313" key="1">
    <source>
        <dbReference type="EMBL" id="MEK0085003.1"/>
    </source>
</evidence>
<dbReference type="SUPFAM" id="SSF140566">
    <property type="entry name" value="FlgN-like"/>
    <property type="match status" value="1"/>
</dbReference>
<gene>
    <name evidence="1" type="ORF">U1T56_17755</name>
</gene>
<sequence>MTTEPNDTSAAALHPLLARLDALEADMARLVEVLDRETAAALAGRSAELEACYEKKLALGMALEAQNEALRAAVADMPGDVLAAILTPERQQQAAAANATLRAALARNEAGLRAATEAVRRIFESAARLLAAEDLGYGPARLPGEGHLFQPRSV</sequence>
<dbReference type="Gene3D" id="1.20.58.300">
    <property type="entry name" value="FlgN-like"/>
    <property type="match status" value="1"/>
</dbReference>